<dbReference type="PANTHER" id="PTHR22881">
    <property type="entry name" value="BROMODOMAIN CONTAINING PROTEIN"/>
    <property type="match status" value="1"/>
</dbReference>
<gene>
    <name evidence="5" type="ORF">SLEP1_g16461</name>
</gene>
<feature type="compositionally biased region" description="Polar residues" evidence="3">
    <location>
        <begin position="313"/>
        <end position="338"/>
    </location>
</feature>
<proteinExistence type="predicted"/>
<dbReference type="PANTHER" id="PTHR22881:SF44">
    <property type="entry name" value="BROMO DOMAIN-CONTAINING PROTEIN"/>
    <property type="match status" value="1"/>
</dbReference>
<dbReference type="SUPFAM" id="SSF47370">
    <property type="entry name" value="Bromodomain"/>
    <property type="match status" value="1"/>
</dbReference>
<evidence type="ECO:0000313" key="6">
    <source>
        <dbReference type="Proteomes" id="UP001054252"/>
    </source>
</evidence>
<reference evidence="5 6" key="1">
    <citation type="journal article" date="2021" name="Commun. Biol.">
        <title>The genome of Shorea leprosula (Dipterocarpaceae) highlights the ecological relevance of drought in aseasonal tropical rainforests.</title>
        <authorList>
            <person name="Ng K.K.S."/>
            <person name="Kobayashi M.J."/>
            <person name="Fawcett J.A."/>
            <person name="Hatakeyama M."/>
            <person name="Paape T."/>
            <person name="Ng C.H."/>
            <person name="Ang C.C."/>
            <person name="Tnah L.H."/>
            <person name="Lee C.T."/>
            <person name="Nishiyama T."/>
            <person name="Sese J."/>
            <person name="O'Brien M.J."/>
            <person name="Copetti D."/>
            <person name="Mohd Noor M.I."/>
            <person name="Ong R.C."/>
            <person name="Putra M."/>
            <person name="Sireger I.Z."/>
            <person name="Indrioko S."/>
            <person name="Kosugi Y."/>
            <person name="Izuno A."/>
            <person name="Isagi Y."/>
            <person name="Lee S.L."/>
            <person name="Shimizu K.K."/>
        </authorList>
    </citation>
    <scope>NUCLEOTIDE SEQUENCE [LARGE SCALE GENOMIC DNA]</scope>
    <source>
        <strain evidence="5">214</strain>
    </source>
</reference>
<dbReference type="InterPro" id="IPR001487">
    <property type="entry name" value="Bromodomain"/>
</dbReference>
<dbReference type="EMBL" id="BPVZ01000021">
    <property type="protein sequence ID" value="GKV04285.1"/>
    <property type="molecule type" value="Genomic_DNA"/>
</dbReference>
<dbReference type="PROSITE" id="PS50014">
    <property type="entry name" value="BROMODOMAIN_2"/>
    <property type="match status" value="1"/>
</dbReference>
<feature type="domain" description="Bromo" evidence="4">
    <location>
        <begin position="153"/>
        <end position="223"/>
    </location>
</feature>
<dbReference type="Proteomes" id="UP001054252">
    <property type="component" value="Unassembled WGS sequence"/>
</dbReference>
<organism evidence="5 6">
    <name type="scientific">Rubroshorea leprosula</name>
    <dbReference type="NCBI Taxonomy" id="152421"/>
    <lineage>
        <taxon>Eukaryota</taxon>
        <taxon>Viridiplantae</taxon>
        <taxon>Streptophyta</taxon>
        <taxon>Embryophyta</taxon>
        <taxon>Tracheophyta</taxon>
        <taxon>Spermatophyta</taxon>
        <taxon>Magnoliopsida</taxon>
        <taxon>eudicotyledons</taxon>
        <taxon>Gunneridae</taxon>
        <taxon>Pentapetalae</taxon>
        <taxon>rosids</taxon>
        <taxon>malvids</taxon>
        <taxon>Malvales</taxon>
        <taxon>Dipterocarpaceae</taxon>
        <taxon>Rubroshorea</taxon>
    </lineage>
</organism>
<evidence type="ECO:0000259" key="4">
    <source>
        <dbReference type="PROSITE" id="PS50014"/>
    </source>
</evidence>
<sequence>MSRRKVQMSKWKEGGQRRSPRLSASDDAWKAAQQPRRVSRTLRSVRGTVVRPSQPQGPASRTRARKKRKLRPLEDVAATPLSPIAQQDPKLNDVQDDDQQSEEDHPIRNGPTVQGDTSLTFEDQAASPDGQSTAFTQWMPEKRVLEVVIDTLQRRDTYEIFAEPVDPEEVEDYYEIIKEPMDFGTMRAKLHEGMYKSLKQFEHDAFLISRNAMHFNSAATIYFRQARAIHELTKRVFHTLKADPEKFEMEFSETRRRTSRRLINEGRSPLHSSSSKLATNVRTRRITGASSKRAPHLLATSNHRKSAGGSPGCTGNATVNARDNTMPSGSAGSGQNSLPEADRRFTYRPWTTFLNENDSIVSMVYNNSKLLTNVNQQDIGYSDSLMLFVKDLGPTVQMVARRKLAACSVGGSNYWSPDSRRWFQDPGPSSSTPKGPTILDDEVTTSHSLPHYLRGCPTVFGNPNYTTDLSYAGECGKPNTIERTGICSSSIEVASSIGEKKIPGALRGDVLSKDAVTVLGASGRDIHQGRTTGTQLGSFSFNRGARDMNFSVSGIRNAGIDSSWSIMDKSKGDNQAQLLNSALKQPKANITDFKLRSDYKSLCSWPPRPVSSQITDSMQGLLSRTVDDQDLARCTRDESYKINGSVDAGQASKQCQPLPLSSQFIFDLPFLQTRLNQINSPRKDKFFQPGLTADDTSLEKACSQRTFTSTYGTEPSTRVCNDSYQQLSLDPQHNDLALQL</sequence>
<dbReference type="Pfam" id="PF00439">
    <property type="entry name" value="Bromodomain"/>
    <property type="match status" value="1"/>
</dbReference>
<dbReference type="PRINTS" id="PR00503">
    <property type="entry name" value="BROMODOMAIN"/>
</dbReference>
<dbReference type="CDD" id="cd04369">
    <property type="entry name" value="Bromodomain"/>
    <property type="match status" value="1"/>
</dbReference>
<keyword evidence="6" id="KW-1185">Reference proteome</keyword>
<keyword evidence="1 2" id="KW-0103">Bromodomain</keyword>
<evidence type="ECO:0000256" key="1">
    <source>
        <dbReference type="ARBA" id="ARBA00023117"/>
    </source>
</evidence>
<name>A0AAV5IUV9_9ROSI</name>
<feature type="region of interest" description="Disordered" evidence="3">
    <location>
        <begin position="301"/>
        <end position="340"/>
    </location>
</feature>
<evidence type="ECO:0000256" key="2">
    <source>
        <dbReference type="PROSITE-ProRule" id="PRU00035"/>
    </source>
</evidence>
<comment type="caution">
    <text evidence="5">The sequence shown here is derived from an EMBL/GenBank/DDBJ whole genome shotgun (WGS) entry which is preliminary data.</text>
</comment>
<evidence type="ECO:0000256" key="3">
    <source>
        <dbReference type="SAM" id="MobiDB-lite"/>
    </source>
</evidence>
<dbReference type="Gene3D" id="1.20.920.10">
    <property type="entry name" value="Bromodomain-like"/>
    <property type="match status" value="1"/>
</dbReference>
<dbReference type="SMART" id="SM00297">
    <property type="entry name" value="BROMO"/>
    <property type="match status" value="1"/>
</dbReference>
<dbReference type="InterPro" id="IPR036427">
    <property type="entry name" value="Bromodomain-like_sf"/>
</dbReference>
<accession>A0AAV5IUV9</accession>
<dbReference type="InterPro" id="IPR051831">
    <property type="entry name" value="Bromodomain_contain_prot"/>
</dbReference>
<feature type="region of interest" description="Disordered" evidence="3">
    <location>
        <begin position="1"/>
        <end position="117"/>
    </location>
</feature>
<protein>
    <recommendedName>
        <fullName evidence="4">Bromo domain-containing protein</fullName>
    </recommendedName>
</protein>
<dbReference type="AlphaFoldDB" id="A0AAV5IUV9"/>
<evidence type="ECO:0000313" key="5">
    <source>
        <dbReference type="EMBL" id="GKV04285.1"/>
    </source>
</evidence>